<evidence type="ECO:0008006" key="3">
    <source>
        <dbReference type="Google" id="ProtNLM"/>
    </source>
</evidence>
<name>A0A402DS57_9CELL</name>
<dbReference type="EMBL" id="BIMR01000149">
    <property type="protein sequence ID" value="GCE76944.1"/>
    <property type="molecule type" value="Genomic_DNA"/>
</dbReference>
<gene>
    <name evidence="1" type="ORF">CBZ_20000</name>
</gene>
<protein>
    <recommendedName>
        <fullName evidence="3">Polyketide cyclase</fullName>
    </recommendedName>
</protein>
<dbReference type="Proteomes" id="UP000289954">
    <property type="component" value="Unassembled WGS sequence"/>
</dbReference>
<accession>A0A402DS57</accession>
<evidence type="ECO:0000313" key="2">
    <source>
        <dbReference type="Proteomes" id="UP000289954"/>
    </source>
</evidence>
<sequence length="186" mass="20440">MDLTGATWGSRPQEVARTYACDAAGDDLPVRLVRAVGVDAPAATAFAWLCQLRDAPYSYDLVDNRGRRSPRTRTVQVEDLTPGTRMMEIFTLEQVVPGEHLTMRITEPRAVRFFGPVTVTYAAFDDGPDRSRIVAVLRVGARRPGRATGARRLLAWGDLVMMRKQLLTLARLAGREAAAVSGSGRR</sequence>
<reference evidence="1 2" key="1">
    <citation type="submission" date="2019-01" db="EMBL/GenBank/DDBJ databases">
        <title>Draft genome sequence of Cellulomonas takizawaensis strain TKZ-21.</title>
        <authorList>
            <person name="Yamamura H."/>
            <person name="Hayashi T."/>
            <person name="Hamada M."/>
            <person name="Serisawa Y."/>
            <person name="Matsuyama K."/>
            <person name="Nakagawa Y."/>
            <person name="Otoguro M."/>
            <person name="Yanagida F."/>
            <person name="Hayakawa M."/>
        </authorList>
    </citation>
    <scope>NUCLEOTIDE SEQUENCE [LARGE SCALE GENOMIC DNA]</scope>
    <source>
        <strain evidence="1 2">NBRC12680</strain>
    </source>
</reference>
<organism evidence="1 2">
    <name type="scientific">Cellulomonas biazotea</name>
    <dbReference type="NCBI Taxonomy" id="1709"/>
    <lineage>
        <taxon>Bacteria</taxon>
        <taxon>Bacillati</taxon>
        <taxon>Actinomycetota</taxon>
        <taxon>Actinomycetes</taxon>
        <taxon>Micrococcales</taxon>
        <taxon>Cellulomonadaceae</taxon>
        <taxon>Cellulomonas</taxon>
    </lineage>
</organism>
<evidence type="ECO:0000313" key="1">
    <source>
        <dbReference type="EMBL" id="GCE76944.1"/>
    </source>
</evidence>
<dbReference type="RefSeq" id="WP_174768660.1">
    <property type="nucleotide sequence ID" value="NZ_BIMR01000149.1"/>
</dbReference>
<dbReference type="AlphaFoldDB" id="A0A402DS57"/>
<proteinExistence type="predicted"/>
<keyword evidence="2" id="KW-1185">Reference proteome</keyword>
<comment type="caution">
    <text evidence="1">The sequence shown here is derived from an EMBL/GenBank/DDBJ whole genome shotgun (WGS) entry which is preliminary data.</text>
</comment>